<name>A0A848FI76_9BURK</name>
<dbReference type="RefSeq" id="WP_169162865.1">
    <property type="nucleotide sequence ID" value="NZ_JABBFW010000025.1"/>
</dbReference>
<dbReference type="Proteomes" id="UP000574067">
    <property type="component" value="Unassembled WGS sequence"/>
</dbReference>
<evidence type="ECO:0000256" key="1">
    <source>
        <dbReference type="SAM" id="SignalP"/>
    </source>
</evidence>
<evidence type="ECO:0000313" key="3">
    <source>
        <dbReference type="Proteomes" id="UP000574067"/>
    </source>
</evidence>
<keyword evidence="1" id="KW-0732">Signal</keyword>
<dbReference type="EMBL" id="JABBFW010000025">
    <property type="protein sequence ID" value="NML17963.1"/>
    <property type="molecule type" value="Genomic_DNA"/>
</dbReference>
<keyword evidence="3" id="KW-1185">Reference proteome</keyword>
<feature type="signal peptide" evidence="1">
    <location>
        <begin position="1"/>
        <end position="19"/>
    </location>
</feature>
<proteinExistence type="predicted"/>
<sequence>MTKTFVLLPMLAATLLAHAAGDFTTIRRTSTSLSDSTPRLLINFTLPSNVNVSSSTSNSAVLDLEVLGSEFNFNEVYINPPTTVCTSNDTDANQTRSIGILQEHDDTSLKTEWATNHIAFSSGFLVAGTNQLMVCVRSFTGAAGPSVGNLDNISLRSVVLHYHTQ</sequence>
<dbReference type="AlphaFoldDB" id="A0A848FI76"/>
<gene>
    <name evidence="2" type="ORF">HHL10_23620</name>
</gene>
<protein>
    <submittedName>
        <fullName evidence="2">Uncharacterized protein</fullName>
    </submittedName>
</protein>
<comment type="caution">
    <text evidence="2">The sequence shown here is derived from an EMBL/GenBank/DDBJ whole genome shotgun (WGS) entry which is preliminary data.</text>
</comment>
<feature type="chain" id="PRO_5032803969" evidence="1">
    <location>
        <begin position="20"/>
        <end position="165"/>
    </location>
</feature>
<evidence type="ECO:0000313" key="2">
    <source>
        <dbReference type="EMBL" id="NML17963.1"/>
    </source>
</evidence>
<reference evidence="2 3" key="1">
    <citation type="submission" date="2020-04" db="EMBL/GenBank/DDBJ databases">
        <title>Azohydromonas sp. isolated from soil.</title>
        <authorList>
            <person name="Dahal R.H."/>
        </authorList>
    </citation>
    <scope>NUCLEOTIDE SEQUENCE [LARGE SCALE GENOMIC DNA]</scope>
    <source>
        <strain evidence="2 3">G-1-1-14</strain>
    </source>
</reference>
<organism evidence="2 3">
    <name type="scientific">Azohydromonas caseinilytica</name>
    <dbReference type="NCBI Taxonomy" id="2728836"/>
    <lineage>
        <taxon>Bacteria</taxon>
        <taxon>Pseudomonadati</taxon>
        <taxon>Pseudomonadota</taxon>
        <taxon>Betaproteobacteria</taxon>
        <taxon>Burkholderiales</taxon>
        <taxon>Sphaerotilaceae</taxon>
        <taxon>Azohydromonas</taxon>
    </lineage>
</organism>
<accession>A0A848FI76</accession>